<feature type="compositionally biased region" description="Pro residues" evidence="1">
    <location>
        <begin position="540"/>
        <end position="553"/>
    </location>
</feature>
<name>A0A9W9G9Z8_9EURO</name>
<feature type="compositionally biased region" description="Low complexity" evidence="1">
    <location>
        <begin position="341"/>
        <end position="357"/>
    </location>
</feature>
<feature type="region of interest" description="Disordered" evidence="1">
    <location>
        <begin position="1333"/>
        <end position="1600"/>
    </location>
</feature>
<comment type="caution">
    <text evidence="2">The sequence shown here is derived from an EMBL/GenBank/DDBJ whole genome shotgun (WGS) entry which is preliminary data.</text>
</comment>
<feature type="compositionally biased region" description="Polar residues" evidence="1">
    <location>
        <begin position="242"/>
        <end position="269"/>
    </location>
</feature>
<feature type="compositionally biased region" description="Pro residues" evidence="1">
    <location>
        <begin position="16"/>
        <end position="27"/>
    </location>
</feature>
<protein>
    <submittedName>
        <fullName evidence="2">Uncharacterized protein</fullName>
    </submittedName>
</protein>
<feature type="compositionally biased region" description="Polar residues" evidence="1">
    <location>
        <begin position="697"/>
        <end position="713"/>
    </location>
</feature>
<feature type="compositionally biased region" description="Polar residues" evidence="1">
    <location>
        <begin position="771"/>
        <end position="784"/>
    </location>
</feature>
<feature type="compositionally biased region" description="Polar residues" evidence="1">
    <location>
        <begin position="1054"/>
        <end position="1072"/>
    </location>
</feature>
<feature type="compositionally biased region" description="Polar residues" evidence="1">
    <location>
        <begin position="1252"/>
        <end position="1272"/>
    </location>
</feature>
<dbReference type="OrthoDB" id="5151921at2759"/>
<feature type="compositionally biased region" description="Polar residues" evidence="1">
    <location>
        <begin position="1437"/>
        <end position="1463"/>
    </location>
</feature>
<feature type="compositionally biased region" description="Low complexity" evidence="1">
    <location>
        <begin position="673"/>
        <end position="690"/>
    </location>
</feature>
<reference evidence="2" key="1">
    <citation type="submission" date="2022-11" db="EMBL/GenBank/DDBJ databases">
        <authorList>
            <person name="Petersen C."/>
        </authorList>
    </citation>
    <scope>NUCLEOTIDE SEQUENCE</scope>
    <source>
        <strain evidence="2">IBT 34128</strain>
    </source>
</reference>
<proteinExistence type="predicted"/>
<feature type="compositionally biased region" description="Basic and acidic residues" evidence="1">
    <location>
        <begin position="1566"/>
        <end position="1578"/>
    </location>
</feature>
<feature type="compositionally biased region" description="Polar residues" evidence="1">
    <location>
        <begin position="1333"/>
        <end position="1370"/>
    </location>
</feature>
<reference evidence="2" key="2">
    <citation type="journal article" date="2023" name="IMA Fungus">
        <title>Comparative genomic study of the Penicillium genus elucidates a diverse pangenome and 15 lateral gene transfer events.</title>
        <authorList>
            <person name="Petersen C."/>
            <person name="Sorensen T."/>
            <person name="Nielsen M.R."/>
            <person name="Sondergaard T.E."/>
            <person name="Sorensen J.L."/>
            <person name="Fitzpatrick D.A."/>
            <person name="Frisvad J.C."/>
            <person name="Nielsen K.L."/>
        </authorList>
    </citation>
    <scope>NUCLEOTIDE SEQUENCE</scope>
    <source>
        <strain evidence="2">IBT 34128</strain>
    </source>
</reference>
<feature type="compositionally biased region" description="Basic and acidic residues" evidence="1">
    <location>
        <begin position="566"/>
        <end position="576"/>
    </location>
</feature>
<dbReference type="GeneID" id="81390362"/>
<feature type="compositionally biased region" description="Low complexity" evidence="1">
    <location>
        <begin position="785"/>
        <end position="796"/>
    </location>
</feature>
<dbReference type="Proteomes" id="UP001141434">
    <property type="component" value="Unassembled WGS sequence"/>
</dbReference>
<feature type="compositionally biased region" description="Low complexity" evidence="1">
    <location>
        <begin position="310"/>
        <end position="321"/>
    </location>
</feature>
<feature type="compositionally biased region" description="Basic and acidic residues" evidence="1">
    <location>
        <begin position="1387"/>
        <end position="1409"/>
    </location>
</feature>
<feature type="region of interest" description="Disordered" evidence="1">
    <location>
        <begin position="1"/>
        <end position="609"/>
    </location>
</feature>
<feature type="compositionally biased region" description="Basic and acidic residues" evidence="1">
    <location>
        <begin position="134"/>
        <end position="150"/>
    </location>
</feature>
<feature type="compositionally biased region" description="Polar residues" evidence="1">
    <location>
        <begin position="1548"/>
        <end position="1564"/>
    </location>
</feature>
<feature type="compositionally biased region" description="Low complexity" evidence="1">
    <location>
        <begin position="90"/>
        <end position="103"/>
    </location>
</feature>
<feature type="compositionally biased region" description="Polar residues" evidence="1">
    <location>
        <begin position="1117"/>
        <end position="1137"/>
    </location>
</feature>
<feature type="region of interest" description="Disordered" evidence="1">
    <location>
        <begin position="671"/>
        <end position="725"/>
    </location>
</feature>
<feature type="compositionally biased region" description="Polar residues" evidence="1">
    <location>
        <begin position="890"/>
        <end position="906"/>
    </location>
</feature>
<feature type="compositionally biased region" description="Low complexity" evidence="1">
    <location>
        <begin position="1478"/>
        <end position="1495"/>
    </location>
</feature>
<organism evidence="2 3">
    <name type="scientific">Penicillium alfredii</name>
    <dbReference type="NCBI Taxonomy" id="1506179"/>
    <lineage>
        <taxon>Eukaryota</taxon>
        <taxon>Fungi</taxon>
        <taxon>Dikarya</taxon>
        <taxon>Ascomycota</taxon>
        <taxon>Pezizomycotina</taxon>
        <taxon>Eurotiomycetes</taxon>
        <taxon>Eurotiomycetidae</taxon>
        <taxon>Eurotiales</taxon>
        <taxon>Aspergillaceae</taxon>
        <taxon>Penicillium</taxon>
    </lineage>
</organism>
<feature type="compositionally biased region" description="Polar residues" evidence="1">
    <location>
        <begin position="913"/>
        <end position="923"/>
    </location>
</feature>
<feature type="compositionally biased region" description="Polar residues" evidence="1">
    <location>
        <begin position="33"/>
        <end position="43"/>
    </location>
</feature>
<keyword evidence="3" id="KW-1185">Reference proteome</keyword>
<evidence type="ECO:0000313" key="2">
    <source>
        <dbReference type="EMBL" id="KAJ5114851.1"/>
    </source>
</evidence>
<feature type="region of interest" description="Disordered" evidence="1">
    <location>
        <begin position="1196"/>
        <end position="1318"/>
    </location>
</feature>
<feature type="compositionally biased region" description="Polar residues" evidence="1">
    <location>
        <begin position="201"/>
        <end position="229"/>
    </location>
</feature>
<evidence type="ECO:0000313" key="3">
    <source>
        <dbReference type="Proteomes" id="UP001141434"/>
    </source>
</evidence>
<feature type="region of interest" description="Disordered" evidence="1">
    <location>
        <begin position="757"/>
        <end position="1175"/>
    </location>
</feature>
<feature type="compositionally biased region" description="Polar residues" evidence="1">
    <location>
        <begin position="1282"/>
        <end position="1294"/>
    </location>
</feature>
<feature type="compositionally biased region" description="Basic and acidic residues" evidence="1">
    <location>
        <begin position="850"/>
        <end position="865"/>
    </location>
</feature>
<sequence length="1600" mass="171069">MADSPHLHGRGAQQVPSPPSANSPLSPPGASGTPISFRTNVNRAKTKRWVEAKQYSYDGGDWGDEDEEEEEEEEAPPVPQPPYATHRTGSSSELSSRRLSGLVEESRSSPSAEAKVASPSGGDQGAAPFIRPADIYKRMREEKAPHREAAVDSARPGDAPGSVPFHAPIPGSDEPKSERFNAPSVGLPEVKRVSGFGTDLFSGNNSSFQQNANPESQEPSLQHNPSQGFRSVVHQAFDVPETPNSTTGSVERSNSDGTSVVSPIMSSRGLSDDKTPTIPEEPHESGSPSASKEAANYGPVFKPGHRRDLSLPSSDNSPSKKPVVTDHATPTAGQAEMSSVSPHPLQHSSPESSQQSPDTGVSSKRASMHPPSNTAERDLPAPLKLGNNPAPGSDGYHGEIPIIVPASAGNSPQDTDNDRLREEIIRSLSRENTPEEPEQVGQQTRPQPSHEESTPHQPGNYLDGQGGPSIDDSSKTPVLEGHPESALAHPSAPVGQPKKPKLERRFSWESSDEDDPEPQIPGSYSSPPPFNEALATQEPVPLPDEGTPPPPETVSPDLASDDFDRDGDQPVVEKPRLSIIPPVAESGSPPEQVIPADPSIHSREAPLPATIEKSSIDESSLQGFRDILGIKIPDGRIRAFSHTRDQFAVLDTGLDQWLSFMVHEHPDHADVVQQSQSLSSAAPRTSPSRSRFPKLTSFGTLSSVGDSTPTSASHIRRPSGHLGTVMNRQNVEQRGKEFLHTAGTFSGKAGEAAKGLFAKGRSKFRPGGTDKGQSATARKSLQLLSSGSEKSHGNSSLRNSVTFGSLPMFKSGRQEGASGDPANLDDSEASASKRLTVAQLGGLSRPTPSTDKELPLSPDSARRASEGAPRNTDFAGDLEQEMIAALGLSPTETRPQQPAATSSTSHPGEILAQGQSARASTGLSRDGAPTWKSVGFAPPKKSPSTDKSLPAIPTEDPDSPVSPGASNPQDQLVQDAAEATASSIRPVDEDVKPPLPPKDYAFLAPRQASVSTLGTDERNTNRPSQSNSDSDPPSPLQPPSKESDDPLYSKPVSEANTSNVSLPSDEQNTSSYEPIYPQRPQSSAQVLESKRKSISGILQSVPGVQSPLRNEVRYSPGTRSSMMSFGSFGKQSANSKGTRPPTPANDLAQPTDPESPVQNEASAMGKLKSFGKRRRASMGDILSGFQGGQEKLISGIQGGQEKLRSGIQTGQGKRAFSRISGIFHRQQDSQRPENRSTYLTKGDATPRGSHDLTPSSTNESTRSGNPSGNKSGLSYHAPESETPASQRSDQSTPQPRDPRQRASMPLPPSASFNPLASRSSRFYSQLQAAAANGTVNTLQSPGEQTQSVLSKSRTPSPPSNSDTGAASVPQSLPKLQEQPDEEPGEVPTEKQQPEEKETQSEQEGQKVEEQDVQPQEQKPEEQQQQQETQPGLKDQESQSQEHCPSQQENQQCQDKSPQNQTQEPKQHKDLPVQDPQPVYELEQSLVVQELQQEAQQETKKDSQPPLSVLHPQLSVRSRKPVGSPVSASSSEGQATPKDTKDTTVPDASTASTVPQENIETQASNDLPRRAEPAATKDDSSEEIVMSPTAYPGQEWTPMHF</sequence>
<feature type="compositionally biased region" description="Basic and acidic residues" evidence="1">
    <location>
        <begin position="1225"/>
        <end position="1234"/>
    </location>
</feature>
<feature type="compositionally biased region" description="Basic and acidic residues" evidence="1">
    <location>
        <begin position="270"/>
        <end position="284"/>
    </location>
</feature>
<accession>A0A9W9G9Z8</accession>
<dbReference type="EMBL" id="JAPMSZ010000001">
    <property type="protein sequence ID" value="KAJ5114851.1"/>
    <property type="molecule type" value="Genomic_DNA"/>
</dbReference>
<feature type="compositionally biased region" description="Low complexity" evidence="1">
    <location>
        <begin position="1412"/>
        <end position="1429"/>
    </location>
</feature>
<evidence type="ECO:0000256" key="1">
    <source>
        <dbReference type="SAM" id="MobiDB-lite"/>
    </source>
</evidence>
<feature type="compositionally biased region" description="Acidic residues" evidence="1">
    <location>
        <begin position="61"/>
        <end position="75"/>
    </location>
</feature>
<gene>
    <name evidence="2" type="ORF">NUU61_000610</name>
</gene>
<dbReference type="RefSeq" id="XP_056516044.1">
    <property type="nucleotide sequence ID" value="XM_056651194.1"/>
</dbReference>
<feature type="compositionally biased region" description="Polar residues" evidence="1">
    <location>
        <begin position="358"/>
        <end position="374"/>
    </location>
</feature>
<feature type="compositionally biased region" description="Basic and acidic residues" evidence="1">
    <location>
        <begin position="416"/>
        <end position="433"/>
    </location>
</feature>